<accession>A0A9P0EE19</accession>
<feature type="compositionally biased region" description="Polar residues" evidence="4">
    <location>
        <begin position="186"/>
        <end position="196"/>
    </location>
</feature>
<name>A0A9P0EE19_NEZVI</name>
<feature type="compositionally biased region" description="Basic residues" evidence="4">
    <location>
        <begin position="1"/>
        <end position="11"/>
    </location>
</feature>
<dbReference type="EMBL" id="OV725079">
    <property type="protein sequence ID" value="CAH1395148.1"/>
    <property type="molecule type" value="Genomic_DNA"/>
</dbReference>
<dbReference type="OrthoDB" id="6626062at2759"/>
<organism evidence="5 6">
    <name type="scientific">Nezara viridula</name>
    <name type="common">Southern green stink bug</name>
    <name type="synonym">Cimex viridulus</name>
    <dbReference type="NCBI Taxonomy" id="85310"/>
    <lineage>
        <taxon>Eukaryota</taxon>
        <taxon>Metazoa</taxon>
        <taxon>Ecdysozoa</taxon>
        <taxon>Arthropoda</taxon>
        <taxon>Hexapoda</taxon>
        <taxon>Insecta</taxon>
        <taxon>Pterygota</taxon>
        <taxon>Neoptera</taxon>
        <taxon>Paraneoptera</taxon>
        <taxon>Hemiptera</taxon>
        <taxon>Heteroptera</taxon>
        <taxon>Panheteroptera</taxon>
        <taxon>Pentatomomorpha</taxon>
        <taxon>Pentatomoidea</taxon>
        <taxon>Pentatomidae</taxon>
        <taxon>Pentatominae</taxon>
        <taxon>Nezara</taxon>
    </lineage>
</organism>
<feature type="compositionally biased region" description="Basic residues" evidence="4">
    <location>
        <begin position="204"/>
        <end position="213"/>
    </location>
</feature>
<proteinExistence type="inferred from homology"/>
<feature type="region of interest" description="Disordered" evidence="4">
    <location>
        <begin position="186"/>
        <end position="214"/>
    </location>
</feature>
<dbReference type="GO" id="GO:0030686">
    <property type="term" value="C:90S preribosome"/>
    <property type="evidence" value="ECO:0007669"/>
    <property type="project" value="InterPro"/>
</dbReference>
<dbReference type="GO" id="GO:0005730">
    <property type="term" value="C:nucleolus"/>
    <property type="evidence" value="ECO:0007669"/>
    <property type="project" value="UniProtKB-SubCell"/>
</dbReference>
<evidence type="ECO:0000313" key="6">
    <source>
        <dbReference type="Proteomes" id="UP001152798"/>
    </source>
</evidence>
<dbReference type="AlphaFoldDB" id="A0A9P0EE19"/>
<evidence type="ECO:0000256" key="1">
    <source>
        <dbReference type="ARBA" id="ARBA00004604"/>
    </source>
</evidence>
<evidence type="ECO:0000313" key="5">
    <source>
        <dbReference type="EMBL" id="CAH1395148.1"/>
    </source>
</evidence>
<dbReference type="InterPro" id="IPR028160">
    <property type="entry name" value="Slx9-like"/>
</dbReference>
<feature type="compositionally biased region" description="Polar residues" evidence="4">
    <location>
        <begin position="12"/>
        <end position="35"/>
    </location>
</feature>
<evidence type="ECO:0000256" key="4">
    <source>
        <dbReference type="SAM" id="MobiDB-lite"/>
    </source>
</evidence>
<dbReference type="Pfam" id="PF15341">
    <property type="entry name" value="SLX9"/>
    <property type="match status" value="1"/>
</dbReference>
<keyword evidence="6" id="KW-1185">Reference proteome</keyword>
<dbReference type="Proteomes" id="UP001152798">
    <property type="component" value="Chromosome 3"/>
</dbReference>
<feature type="region of interest" description="Disordered" evidence="4">
    <location>
        <begin position="1"/>
        <end position="46"/>
    </location>
</feature>
<comment type="similarity">
    <text evidence="2">Belongs to the SLX9 family.</text>
</comment>
<sequence>MGKARRARTKFHISSVQGGFDVSSSDSKSQTQNNDTEIKDDLKNVEINANENDIDREANSAMETNVIGEWKVVPEEDLFKNIDIDIDKLETIVQEADEPRPATISISKCIKRSVVESGTNLKLKKGDKRELRRNLFIKKIDAIHQEVMKKKPKKSKGKSSEVCGKKQMYEILPEKTLPVTSECSKIQRPQNQSSNAKHLPTSKVSKRKQKAMGKLKNTTQEMLKNIELYNQIISDAQYQTDAMGIVTNAVQKKVYADL</sequence>
<evidence type="ECO:0000256" key="3">
    <source>
        <dbReference type="ARBA" id="ARBA00023242"/>
    </source>
</evidence>
<reference evidence="5" key="1">
    <citation type="submission" date="2022-01" db="EMBL/GenBank/DDBJ databases">
        <authorList>
            <person name="King R."/>
        </authorList>
    </citation>
    <scope>NUCLEOTIDE SEQUENCE</scope>
</reference>
<dbReference type="GO" id="GO:0030688">
    <property type="term" value="C:preribosome, small subunit precursor"/>
    <property type="evidence" value="ECO:0007669"/>
    <property type="project" value="InterPro"/>
</dbReference>
<dbReference type="GO" id="GO:0000462">
    <property type="term" value="P:maturation of SSU-rRNA from tricistronic rRNA transcript (SSU-rRNA, 5.8S rRNA, LSU-rRNA)"/>
    <property type="evidence" value="ECO:0007669"/>
    <property type="project" value="InterPro"/>
</dbReference>
<keyword evidence="3" id="KW-0539">Nucleus</keyword>
<protein>
    <submittedName>
        <fullName evidence="5">Uncharacterized protein</fullName>
    </submittedName>
</protein>
<gene>
    <name evidence="5" type="ORF">NEZAVI_LOCUS5476</name>
</gene>
<evidence type="ECO:0000256" key="2">
    <source>
        <dbReference type="ARBA" id="ARBA00011022"/>
    </source>
</evidence>
<comment type="subcellular location">
    <subcellularLocation>
        <location evidence="1">Nucleus</location>
        <location evidence="1">Nucleolus</location>
    </subcellularLocation>
</comment>